<proteinExistence type="predicted"/>
<organism evidence="1 2">
    <name type="scientific">Colletotrichum lupini</name>
    <dbReference type="NCBI Taxonomy" id="145971"/>
    <lineage>
        <taxon>Eukaryota</taxon>
        <taxon>Fungi</taxon>
        <taxon>Dikarya</taxon>
        <taxon>Ascomycota</taxon>
        <taxon>Pezizomycotina</taxon>
        <taxon>Sordariomycetes</taxon>
        <taxon>Hypocreomycetidae</taxon>
        <taxon>Glomerellales</taxon>
        <taxon>Glomerellaceae</taxon>
        <taxon>Colletotrichum</taxon>
        <taxon>Colletotrichum acutatum species complex</taxon>
    </lineage>
</organism>
<name>A0A9Q8SIN7_9PEZI</name>
<protein>
    <submittedName>
        <fullName evidence="1">Uncharacterized protein</fullName>
    </submittedName>
</protein>
<dbReference type="AlphaFoldDB" id="A0A9Q8SIN7"/>
<dbReference type="GeneID" id="73337385"/>
<sequence>MTAFLMGLWTIVDNMSYKWHLEYAMEFAPQCGRAFHDESSSFLPCHGRISSFTLSFIAESKKYQSKYGHSMAVITYRCFRDFPLQHRTSIYMTNTRVDGQTIKPTWSICDSEVGEAFGRKLKQRNSSNYSIVAISAISSQPFRASTILDEDAAETHSASMIMANRLLSAGYAHVFDKRRRRLNPTCGRTQDGPRPARASEFAEAFTLFPSRVGYKINFAYDVDATSSSRDETLDTNFAMQNGWSKYPSNRHSAPGHGCQSDISQMDPKLGIADPLQRYPMPFPTLVLDQTTPDHVSLPRPNKTSQGI</sequence>
<dbReference type="RefSeq" id="XP_049139518.1">
    <property type="nucleotide sequence ID" value="XM_049282375.1"/>
</dbReference>
<evidence type="ECO:0000313" key="2">
    <source>
        <dbReference type="Proteomes" id="UP000830671"/>
    </source>
</evidence>
<reference evidence="1" key="1">
    <citation type="journal article" date="2021" name="Mol. Plant Microbe Interact.">
        <title>Complete Genome Sequence of the Plant-Pathogenic Fungus Colletotrichum lupini.</title>
        <authorList>
            <person name="Baroncelli R."/>
            <person name="Pensec F."/>
            <person name="Da Lio D."/>
            <person name="Boufleur T."/>
            <person name="Vicente I."/>
            <person name="Sarrocco S."/>
            <person name="Picot A."/>
            <person name="Baraldi E."/>
            <person name="Sukno S."/>
            <person name="Thon M."/>
            <person name="Le Floch G."/>
        </authorList>
    </citation>
    <scope>NUCLEOTIDE SEQUENCE</scope>
    <source>
        <strain evidence="1">IMI 504893</strain>
    </source>
</reference>
<dbReference type="EMBL" id="CP019474">
    <property type="protein sequence ID" value="UQC77880.1"/>
    <property type="molecule type" value="Genomic_DNA"/>
</dbReference>
<gene>
    <name evidence="1" type="ORF">CLUP02_03352</name>
</gene>
<evidence type="ECO:0000313" key="1">
    <source>
        <dbReference type="EMBL" id="UQC77880.1"/>
    </source>
</evidence>
<keyword evidence="2" id="KW-1185">Reference proteome</keyword>
<dbReference type="KEGG" id="clup:CLUP02_03352"/>
<accession>A0A9Q8SIN7</accession>
<dbReference type="Proteomes" id="UP000830671">
    <property type="component" value="Chromosome 2"/>
</dbReference>